<feature type="compositionally biased region" description="Polar residues" evidence="1">
    <location>
        <begin position="1"/>
        <end position="10"/>
    </location>
</feature>
<dbReference type="InterPro" id="IPR028218">
    <property type="entry name" value="Toxin-JAB1"/>
</dbReference>
<evidence type="ECO:0000313" key="2">
    <source>
        <dbReference type="EMBL" id="MEC3874446.1"/>
    </source>
</evidence>
<organism evidence="2 3">
    <name type="scientific">Chryseobacterium salviniae</name>
    <dbReference type="NCBI Taxonomy" id="3101750"/>
    <lineage>
        <taxon>Bacteria</taxon>
        <taxon>Pseudomonadati</taxon>
        <taxon>Bacteroidota</taxon>
        <taxon>Flavobacteriia</taxon>
        <taxon>Flavobacteriales</taxon>
        <taxon>Weeksellaceae</taxon>
        <taxon>Chryseobacterium group</taxon>
        <taxon>Chryseobacterium</taxon>
    </lineage>
</organism>
<gene>
    <name evidence="2" type="ORF">SOP96_01830</name>
</gene>
<dbReference type="EMBL" id="JAYLAA010000008">
    <property type="protein sequence ID" value="MEC3874446.1"/>
    <property type="molecule type" value="Genomic_DNA"/>
</dbReference>
<reference evidence="2 3" key="1">
    <citation type="submission" date="2024-01" db="EMBL/GenBank/DDBJ databases">
        <title>Chryseobacterium sp. T9W2-O.</title>
        <authorList>
            <person name="Maltman C."/>
        </authorList>
    </citation>
    <scope>NUCLEOTIDE SEQUENCE [LARGE SCALE GENOMIC DNA]</scope>
    <source>
        <strain evidence="2 3">T9W2-O</strain>
    </source>
</reference>
<sequence length="188" mass="20846">MSESNPTGDSQIGEAKTVPFTTPGHDGVPGGTEFTYLQIKDNNVADQFFEFAANNTKVEFGQDRFSFSDGYSTNIIGTNHSTNENANSINVLNFTDISEPGSSSRHFINNATQEERVHSHPPGSEWAPSGFNAYRDRKTGKVITETGLNAGDRKNYDNRIKNMYQYTPGVGYFRYNNKTATHTGNKKN</sequence>
<protein>
    <submittedName>
        <fullName evidence="2">JAB-like toxin 1 domain-containing protein</fullName>
    </submittedName>
</protein>
<keyword evidence="3" id="KW-1185">Reference proteome</keyword>
<accession>A0ABU6HN06</accession>
<evidence type="ECO:0000313" key="3">
    <source>
        <dbReference type="Proteomes" id="UP001348397"/>
    </source>
</evidence>
<dbReference type="Pfam" id="PF15659">
    <property type="entry name" value="Toxin-JAB1"/>
    <property type="match status" value="1"/>
</dbReference>
<feature type="region of interest" description="Disordered" evidence="1">
    <location>
        <begin position="1"/>
        <end position="25"/>
    </location>
</feature>
<comment type="caution">
    <text evidence="2">The sequence shown here is derived from an EMBL/GenBank/DDBJ whole genome shotgun (WGS) entry which is preliminary data.</text>
</comment>
<name>A0ABU6HN06_9FLAO</name>
<proteinExistence type="predicted"/>
<evidence type="ECO:0000256" key="1">
    <source>
        <dbReference type="SAM" id="MobiDB-lite"/>
    </source>
</evidence>
<dbReference type="Proteomes" id="UP001348397">
    <property type="component" value="Unassembled WGS sequence"/>
</dbReference>